<evidence type="ECO:0000313" key="1">
    <source>
        <dbReference type="EMBL" id="ETN70130.1"/>
    </source>
</evidence>
<evidence type="ECO:0000313" key="2">
    <source>
        <dbReference type="Proteomes" id="UP000053676"/>
    </source>
</evidence>
<name>W2SKI8_NECAM</name>
<protein>
    <submittedName>
        <fullName evidence="1">Uncharacterized protein</fullName>
    </submittedName>
</protein>
<dbReference type="EMBL" id="KI669014">
    <property type="protein sequence ID" value="ETN70130.1"/>
    <property type="molecule type" value="Genomic_DNA"/>
</dbReference>
<reference evidence="2" key="1">
    <citation type="journal article" date="2014" name="Nat. Genet.">
        <title>Genome of the human hookworm Necator americanus.</title>
        <authorList>
            <person name="Tang Y.T."/>
            <person name="Gao X."/>
            <person name="Rosa B.A."/>
            <person name="Abubucker S."/>
            <person name="Hallsworth-Pepin K."/>
            <person name="Martin J."/>
            <person name="Tyagi R."/>
            <person name="Heizer E."/>
            <person name="Zhang X."/>
            <person name="Bhonagiri-Palsikar V."/>
            <person name="Minx P."/>
            <person name="Warren W.C."/>
            <person name="Wang Q."/>
            <person name="Zhan B."/>
            <person name="Hotez P.J."/>
            <person name="Sternberg P.W."/>
            <person name="Dougall A."/>
            <person name="Gaze S.T."/>
            <person name="Mulvenna J."/>
            <person name="Sotillo J."/>
            <person name="Ranganathan S."/>
            <person name="Rabelo E.M."/>
            <person name="Wilson R.K."/>
            <person name="Felgner P.L."/>
            <person name="Bethony J."/>
            <person name="Hawdon J.M."/>
            <person name="Gasser R.B."/>
            <person name="Loukas A."/>
            <person name="Mitreva M."/>
        </authorList>
    </citation>
    <scope>NUCLEOTIDE SEQUENCE [LARGE SCALE GENOMIC DNA]</scope>
</reference>
<accession>W2SKI8</accession>
<dbReference type="Proteomes" id="UP000053676">
    <property type="component" value="Unassembled WGS sequence"/>
</dbReference>
<sequence>MELEAFSLAKYQQTPKEGRGIISFEGGSYDGTGYVPEEPDSCTAGHIPEYYLRKTFSLTWKWF</sequence>
<gene>
    <name evidence="1" type="ORF">NECAME_14968</name>
</gene>
<proteinExistence type="predicted"/>
<keyword evidence="2" id="KW-1185">Reference proteome</keyword>
<dbReference type="KEGG" id="nai:NECAME_14968"/>
<organism evidence="1 2">
    <name type="scientific">Necator americanus</name>
    <name type="common">Human hookworm</name>
    <dbReference type="NCBI Taxonomy" id="51031"/>
    <lineage>
        <taxon>Eukaryota</taxon>
        <taxon>Metazoa</taxon>
        <taxon>Ecdysozoa</taxon>
        <taxon>Nematoda</taxon>
        <taxon>Chromadorea</taxon>
        <taxon>Rhabditida</taxon>
        <taxon>Rhabditina</taxon>
        <taxon>Rhabditomorpha</taxon>
        <taxon>Strongyloidea</taxon>
        <taxon>Ancylostomatidae</taxon>
        <taxon>Bunostominae</taxon>
        <taxon>Necator</taxon>
    </lineage>
</organism>
<dbReference type="AlphaFoldDB" id="W2SKI8"/>